<name>L7ITJ0_PYRO1</name>
<protein>
    <submittedName>
        <fullName evidence="1">Uncharacterized protein</fullName>
    </submittedName>
</protein>
<gene>
    <name evidence="1" type="ORF">OOW_P131scaffold01377g6</name>
</gene>
<organism>
    <name type="scientific">Pyricularia oryzae (strain P131)</name>
    <name type="common">Rice blast fungus</name>
    <name type="synonym">Magnaporthe oryzae</name>
    <dbReference type="NCBI Taxonomy" id="1143193"/>
    <lineage>
        <taxon>Eukaryota</taxon>
        <taxon>Fungi</taxon>
        <taxon>Dikarya</taxon>
        <taxon>Ascomycota</taxon>
        <taxon>Pezizomycotina</taxon>
        <taxon>Sordariomycetes</taxon>
        <taxon>Sordariomycetidae</taxon>
        <taxon>Magnaporthales</taxon>
        <taxon>Pyriculariaceae</taxon>
        <taxon>Pyricularia</taxon>
    </lineage>
</organism>
<reference evidence="1" key="1">
    <citation type="journal article" date="2012" name="PLoS Genet.">
        <title>Comparative analysis of the genomes of two field isolates of the rice blast fungus Magnaporthe oryzae.</title>
        <authorList>
            <person name="Xue M."/>
            <person name="Yang J."/>
            <person name="Li Z."/>
            <person name="Hu S."/>
            <person name="Yao N."/>
            <person name="Dean R.A."/>
            <person name="Zhao W."/>
            <person name="Shen M."/>
            <person name="Zhang H."/>
            <person name="Li C."/>
            <person name="Liu L."/>
            <person name="Cao L."/>
            <person name="Xu X."/>
            <person name="Xing Y."/>
            <person name="Hsiang T."/>
            <person name="Zhang Z."/>
            <person name="Xu J.R."/>
            <person name="Peng Y.L."/>
        </authorList>
    </citation>
    <scope>NUCLEOTIDE SEQUENCE [LARGE SCALE GENOMIC DNA]</scope>
    <source>
        <strain evidence="1">P131</strain>
    </source>
</reference>
<dbReference type="EMBL" id="JH794057">
    <property type="protein sequence ID" value="ELQ59243.1"/>
    <property type="molecule type" value="Genomic_DNA"/>
</dbReference>
<accession>L7ITJ0</accession>
<proteinExistence type="predicted"/>
<evidence type="ECO:0000313" key="1">
    <source>
        <dbReference type="EMBL" id="ELQ59243.1"/>
    </source>
</evidence>
<sequence length="145" mass="16622">MEKSRVDASKVIGRLGGSRFTGQSWYCSIRAVFDMPRIDNGRKARCYLTDQSADLYSSTWCWFEWKLGKTSVVQQTLNKHRDACGEHWEDYAARSIVLRGQLSTLVVLDVLHRVNDLETGCRGPPPQVRMNILCCIVPLDNQSWR</sequence>
<dbReference type="AlphaFoldDB" id="L7ITJ0"/>